<dbReference type="EMBL" id="LN614828">
    <property type="protein sequence ID" value="CEG59181.1"/>
    <property type="molecule type" value="Genomic_DNA"/>
</dbReference>
<dbReference type="RefSeq" id="WP_045097788.1">
    <property type="nucleotide sequence ID" value="NZ_LN614828.1"/>
</dbReference>
<evidence type="ECO:0000313" key="3">
    <source>
        <dbReference type="EMBL" id="CEG59181.1"/>
    </source>
</evidence>
<sequence>MAISDHLSILSQEEISSLYDVPKIDEEDRQLLFEITPEDEAYLNKQTVVNNKINYLLQVGYFRATRNFYKFTFQQVKDDTLYIINQHFPETNFPKKDIDINKHYAAQKMICDIYKYKRSNAEFIANFNRYAKRLTTRDLQPKFIFDELLEFCEQHKIIRPKYSTLQGIVSKAISREENRLTLKLERLLNKIEKANLDSLLAKEDLFHNLTLLKKDPKNFNTKEMQKELSKQRKILALFNKAKMVIPLLSISRQNIQYYTGLAEFYDINILQKINRKKARLYLICFVWQRFVKLNDHLTSFFIHKMGTYEDSAKTHA</sequence>
<dbReference type="Proteomes" id="UP000032430">
    <property type="component" value="Plasmid II"/>
</dbReference>
<name>A0A098GCG9_9GAMM</name>
<accession>A0A098GCG9</accession>
<proteinExistence type="predicted"/>
<feature type="domain" description="DUF4158" evidence="2">
    <location>
        <begin position="9"/>
        <end position="172"/>
    </location>
</feature>
<keyword evidence="3" id="KW-0614">Plasmid</keyword>
<evidence type="ECO:0000313" key="4">
    <source>
        <dbReference type="Proteomes" id="UP000032430"/>
    </source>
</evidence>
<evidence type="ECO:0000259" key="2">
    <source>
        <dbReference type="Pfam" id="PF13700"/>
    </source>
</evidence>
<dbReference type="AlphaFoldDB" id="A0A098GCG9"/>
<evidence type="ECO:0000256" key="1">
    <source>
        <dbReference type="SAM" id="Coils"/>
    </source>
</evidence>
<geneLocation type="plasmid" evidence="4">
    <name>LLAP10_pA</name>
</geneLocation>
<dbReference type="KEGG" id="lfa:LFA_pA0074"/>
<dbReference type="HOGENOM" id="CLU_077840_0_0_6"/>
<dbReference type="InterPro" id="IPR025296">
    <property type="entry name" value="DUF4158"/>
</dbReference>
<reference evidence="4" key="1">
    <citation type="submission" date="2014-09" db="EMBL/GenBank/DDBJ databases">
        <authorList>
            <person name="Gomez-Valero L."/>
        </authorList>
    </citation>
    <scope>NUCLEOTIDE SEQUENCE [LARGE SCALE GENOMIC DNA]</scope>
    <source>
        <strain evidence="4">ATCC700992</strain>
        <plasmid evidence="4">LLAP10_pA</plasmid>
    </source>
</reference>
<gene>
    <name evidence="3" type="ORF">LFA_pA0074</name>
</gene>
<dbReference type="Pfam" id="PF13700">
    <property type="entry name" value="DUF4158"/>
    <property type="match status" value="1"/>
</dbReference>
<protein>
    <submittedName>
        <fullName evidence="3">Transposase</fullName>
    </submittedName>
</protein>
<keyword evidence="1" id="KW-0175">Coiled coil</keyword>
<organism evidence="3 4">
    <name type="scientific">Legionella fallonii LLAP-10</name>
    <dbReference type="NCBI Taxonomy" id="1212491"/>
    <lineage>
        <taxon>Bacteria</taxon>
        <taxon>Pseudomonadati</taxon>
        <taxon>Pseudomonadota</taxon>
        <taxon>Gammaproteobacteria</taxon>
        <taxon>Legionellales</taxon>
        <taxon>Legionellaceae</taxon>
        <taxon>Legionella</taxon>
    </lineage>
</organism>
<feature type="coiled-coil region" evidence="1">
    <location>
        <begin position="177"/>
        <end position="204"/>
    </location>
</feature>
<keyword evidence="4" id="KW-1185">Reference proteome</keyword>